<proteinExistence type="predicted"/>
<comment type="caution">
    <text evidence="1">The sequence shown here is derived from an EMBL/GenBank/DDBJ whole genome shotgun (WGS) entry which is preliminary data.</text>
</comment>
<keyword evidence="2" id="KW-1185">Reference proteome</keyword>
<evidence type="ECO:0000313" key="1">
    <source>
        <dbReference type="EMBL" id="KAG9225795.1"/>
    </source>
</evidence>
<sequence>MATTLTYADAARFQTKEQGITHYQAHTILSPSNGWMDAKRVFERVGDPLIAAPTYIPDSVLPKEARTQTIRNAKVTKSHKSAKENLQANPQERARVAGNSRQMPILDAAPRKHGRAETTRRVHSALQDKASPNNPFACLEVEHGESSEESDSETSETDYQSCDDLTGEFINRDGFTGGSGEETTSTTEDYASGIEGANEHSLSSPVAYHPYLDAYHDRSWQNNEDHLPRNPPPSPALINEDLPVPLSPGFEHAKAMPEFFRPSNPTPREAKFGPFYVHYETNSPTESSTCTEGFQRPLSVDLIESSMGSVPRLWKLMGWQDAPADRV</sequence>
<evidence type="ECO:0000313" key="2">
    <source>
        <dbReference type="Proteomes" id="UP000824881"/>
    </source>
</evidence>
<dbReference type="Proteomes" id="UP000824881">
    <property type="component" value="Unassembled WGS sequence"/>
</dbReference>
<accession>A0ACB7J709</accession>
<name>A0ACB7J709_PLECO</name>
<gene>
    <name evidence="1" type="ORF">CCMSSC00406_0007805</name>
</gene>
<dbReference type="EMBL" id="WQMT02000002">
    <property type="protein sequence ID" value="KAG9225795.1"/>
    <property type="molecule type" value="Genomic_DNA"/>
</dbReference>
<reference evidence="1 2" key="1">
    <citation type="journal article" date="2021" name="Appl. Environ. Microbiol.">
        <title>Genetic linkage and physical mapping for an oyster mushroom Pleurotus cornucopiae and QTL analysis for the trait cap color.</title>
        <authorList>
            <person name="Zhang Y."/>
            <person name="Gao W."/>
            <person name="Sonnenberg A."/>
            <person name="Chen Q."/>
            <person name="Zhang J."/>
            <person name="Huang C."/>
        </authorList>
    </citation>
    <scope>NUCLEOTIDE SEQUENCE [LARGE SCALE GENOMIC DNA]</scope>
    <source>
        <strain evidence="1">CCMSSC00406</strain>
    </source>
</reference>
<organism evidence="1 2">
    <name type="scientific">Pleurotus cornucopiae</name>
    <name type="common">Cornucopia mushroom</name>
    <dbReference type="NCBI Taxonomy" id="5321"/>
    <lineage>
        <taxon>Eukaryota</taxon>
        <taxon>Fungi</taxon>
        <taxon>Dikarya</taxon>
        <taxon>Basidiomycota</taxon>
        <taxon>Agaricomycotina</taxon>
        <taxon>Agaricomycetes</taxon>
        <taxon>Agaricomycetidae</taxon>
        <taxon>Agaricales</taxon>
        <taxon>Pleurotineae</taxon>
        <taxon>Pleurotaceae</taxon>
        <taxon>Pleurotus</taxon>
    </lineage>
</organism>
<protein>
    <submittedName>
        <fullName evidence="1">Uncharacterized protein</fullName>
    </submittedName>
</protein>